<evidence type="ECO:0000313" key="2">
    <source>
        <dbReference type="Proteomes" id="UP000242231"/>
    </source>
</evidence>
<accession>A0A2P5TMY1</accession>
<proteinExistence type="predicted"/>
<dbReference type="Proteomes" id="UP000242231">
    <property type="component" value="Unassembled WGS sequence"/>
</dbReference>
<gene>
    <name evidence="1" type="ORF">UN63_07090</name>
</gene>
<dbReference type="EMBL" id="MPZM01000011">
    <property type="protein sequence ID" value="PPL16880.1"/>
    <property type="molecule type" value="Genomic_DNA"/>
</dbReference>
<organism evidence="1 2">
    <name type="scientific">Oceanisphaera arctica</name>
    <dbReference type="NCBI Taxonomy" id="641510"/>
    <lineage>
        <taxon>Bacteria</taxon>
        <taxon>Pseudomonadati</taxon>
        <taxon>Pseudomonadota</taxon>
        <taxon>Gammaproteobacteria</taxon>
        <taxon>Aeromonadales</taxon>
        <taxon>Aeromonadaceae</taxon>
        <taxon>Oceanisphaera</taxon>
    </lineage>
</organism>
<protein>
    <submittedName>
        <fullName evidence="1">Uncharacterized protein</fullName>
    </submittedName>
</protein>
<dbReference type="AlphaFoldDB" id="A0A2P5TMY1"/>
<evidence type="ECO:0000313" key="1">
    <source>
        <dbReference type="EMBL" id="PPL16880.1"/>
    </source>
</evidence>
<sequence>MPEGVLNTSDYIYNRPKTAPYILGVQYMEEKNNYNEGSAAIAKCVKPIAQRRQPLVHRVEEN</sequence>
<keyword evidence="2" id="KW-1185">Reference proteome</keyword>
<name>A0A2P5TMY1_9GAMM</name>
<reference evidence="2" key="1">
    <citation type="submission" date="2016-11" db="EMBL/GenBank/DDBJ databases">
        <authorList>
            <person name="Sisinthy S."/>
            <person name="Ara S."/>
            <person name="Gundlapally S.R."/>
        </authorList>
    </citation>
    <scope>NUCLEOTIDE SEQUENCE [LARGE SCALE GENOMIC DNA]</scope>
    <source>
        <strain evidence="2">V1-41</strain>
    </source>
</reference>
<comment type="caution">
    <text evidence="1">The sequence shown here is derived from an EMBL/GenBank/DDBJ whole genome shotgun (WGS) entry which is preliminary data.</text>
</comment>